<organism evidence="1 2">
    <name type="scientific">Tanacetum coccineum</name>
    <dbReference type="NCBI Taxonomy" id="301880"/>
    <lineage>
        <taxon>Eukaryota</taxon>
        <taxon>Viridiplantae</taxon>
        <taxon>Streptophyta</taxon>
        <taxon>Embryophyta</taxon>
        <taxon>Tracheophyta</taxon>
        <taxon>Spermatophyta</taxon>
        <taxon>Magnoliopsida</taxon>
        <taxon>eudicotyledons</taxon>
        <taxon>Gunneridae</taxon>
        <taxon>Pentapetalae</taxon>
        <taxon>asterids</taxon>
        <taxon>campanulids</taxon>
        <taxon>Asterales</taxon>
        <taxon>Asteraceae</taxon>
        <taxon>Asteroideae</taxon>
        <taxon>Anthemideae</taxon>
        <taxon>Anthemidinae</taxon>
        <taxon>Tanacetum</taxon>
    </lineage>
</organism>
<keyword evidence="2" id="KW-1185">Reference proteome</keyword>
<gene>
    <name evidence="1" type="ORF">Tco_0876417</name>
</gene>
<name>A0ABQ5BSG3_9ASTR</name>
<protein>
    <submittedName>
        <fullName evidence="1">Uncharacterized protein</fullName>
    </submittedName>
</protein>
<proteinExistence type="predicted"/>
<accession>A0ABQ5BSG3</accession>
<dbReference type="Proteomes" id="UP001151760">
    <property type="component" value="Unassembled WGS sequence"/>
</dbReference>
<reference evidence="1" key="1">
    <citation type="journal article" date="2022" name="Int. J. Mol. Sci.">
        <title>Draft Genome of Tanacetum Coccineum: Genomic Comparison of Closely Related Tanacetum-Family Plants.</title>
        <authorList>
            <person name="Yamashiro T."/>
            <person name="Shiraishi A."/>
            <person name="Nakayama K."/>
            <person name="Satake H."/>
        </authorList>
    </citation>
    <scope>NUCLEOTIDE SEQUENCE</scope>
</reference>
<comment type="caution">
    <text evidence="1">The sequence shown here is derived from an EMBL/GenBank/DDBJ whole genome shotgun (WGS) entry which is preliminary data.</text>
</comment>
<dbReference type="EMBL" id="BQNB010013581">
    <property type="protein sequence ID" value="GJT17711.1"/>
    <property type="molecule type" value="Genomic_DNA"/>
</dbReference>
<sequence length="231" mass="25885">MPDDGLILGEWSLANTKNLSRILTCFHLASSLKVNFSKSKLYGIGVFNLEHNSVAASILASQFPCTYLGLPIGANMSRCVNWTPVINRFQKRLSNWKAKILSFGGRLTLVKYVVGSLGVYYFSNFKAPKKIIKNLESNRKEVLFFGGNSDENKISWIAWDKIISPRHKGGLGIGSLLASNQSMLSKWWWRFRTEENTLWRKVICSIHGPSTAMYHSSSRSLSSGPWSGICS</sequence>
<evidence type="ECO:0000313" key="2">
    <source>
        <dbReference type="Proteomes" id="UP001151760"/>
    </source>
</evidence>
<evidence type="ECO:0000313" key="1">
    <source>
        <dbReference type="EMBL" id="GJT17711.1"/>
    </source>
</evidence>
<reference evidence="1" key="2">
    <citation type="submission" date="2022-01" db="EMBL/GenBank/DDBJ databases">
        <authorList>
            <person name="Yamashiro T."/>
            <person name="Shiraishi A."/>
            <person name="Satake H."/>
            <person name="Nakayama K."/>
        </authorList>
    </citation>
    <scope>NUCLEOTIDE SEQUENCE</scope>
</reference>
<dbReference type="PANTHER" id="PTHR33116">
    <property type="entry name" value="REVERSE TRANSCRIPTASE ZINC-BINDING DOMAIN-CONTAINING PROTEIN-RELATED-RELATED"/>
    <property type="match status" value="1"/>
</dbReference>
<dbReference type="PANTHER" id="PTHR33116:SF78">
    <property type="entry name" value="OS12G0587133 PROTEIN"/>
    <property type="match status" value="1"/>
</dbReference>